<evidence type="ECO:0000256" key="7">
    <source>
        <dbReference type="ARBA" id="ARBA00022723"/>
    </source>
</evidence>
<feature type="compositionally biased region" description="Low complexity" evidence="16">
    <location>
        <begin position="200"/>
        <end position="213"/>
    </location>
</feature>
<dbReference type="GO" id="GO:0016567">
    <property type="term" value="P:protein ubiquitination"/>
    <property type="evidence" value="ECO:0007669"/>
    <property type="project" value="UniProtKB-UniPathway"/>
</dbReference>
<comment type="caution">
    <text evidence="19">The sequence shown here is derived from an EMBL/GenBank/DDBJ whole genome shotgun (WGS) entry which is preliminary data.</text>
</comment>
<comment type="pathway">
    <text evidence="3">Protein modification; protein ubiquitination.</text>
</comment>
<keyword evidence="11" id="KW-0862">Zinc</keyword>
<comment type="catalytic activity">
    <reaction evidence="1">
        <text>S-ubiquitinyl-[E2 ubiquitin-conjugating enzyme]-L-cysteine + [acceptor protein]-L-lysine = [E2 ubiquitin-conjugating enzyme]-L-cysteine + N(6)-ubiquitinyl-[acceptor protein]-L-lysine.</text>
        <dbReference type="EC" id="2.3.2.27"/>
    </reaction>
</comment>
<dbReference type="InterPro" id="IPR013083">
    <property type="entry name" value="Znf_RING/FYVE/PHD"/>
</dbReference>
<dbReference type="SMART" id="SM00184">
    <property type="entry name" value="RING"/>
    <property type="match status" value="1"/>
</dbReference>
<dbReference type="OrthoDB" id="9984778at2759"/>
<dbReference type="GO" id="GO:0061630">
    <property type="term" value="F:ubiquitin protein ligase activity"/>
    <property type="evidence" value="ECO:0007669"/>
    <property type="project" value="UniProtKB-EC"/>
</dbReference>
<dbReference type="PROSITE" id="PS50089">
    <property type="entry name" value="ZF_RING_2"/>
    <property type="match status" value="1"/>
</dbReference>
<dbReference type="GO" id="GO:0008270">
    <property type="term" value="F:zinc ion binding"/>
    <property type="evidence" value="ECO:0007669"/>
    <property type="project" value="UniProtKB-KW"/>
</dbReference>
<reference evidence="19" key="2">
    <citation type="submission" date="2019-07" db="EMBL/GenBank/DDBJ databases">
        <authorList>
            <person name="Yang Y."/>
            <person name="Bocs S."/>
            <person name="Baudouin L."/>
        </authorList>
    </citation>
    <scope>NUCLEOTIDE SEQUENCE</scope>
    <source>
        <tissue evidence="19">Spear leaf of Hainan Tall coconut</tissue>
    </source>
</reference>
<feature type="domain" description="RING-type" evidence="18">
    <location>
        <begin position="137"/>
        <end position="179"/>
    </location>
</feature>
<keyword evidence="7" id="KW-0479">Metal-binding</keyword>
<dbReference type="Proteomes" id="UP000797356">
    <property type="component" value="Chromosome 13"/>
</dbReference>
<dbReference type="EMBL" id="CM017884">
    <property type="protein sequence ID" value="KAG1366554.1"/>
    <property type="molecule type" value="Genomic_DNA"/>
</dbReference>
<feature type="compositionally biased region" description="Basic and acidic residues" evidence="16">
    <location>
        <begin position="300"/>
        <end position="314"/>
    </location>
</feature>
<keyword evidence="6 17" id="KW-0812">Transmembrane</keyword>
<dbReference type="UniPathway" id="UPA00143"/>
<comment type="subcellular location">
    <subcellularLocation>
        <location evidence="2">Membrane</location>
        <topology evidence="2">Single-pass membrane protein</topology>
    </subcellularLocation>
</comment>
<dbReference type="SUPFAM" id="SSF57850">
    <property type="entry name" value="RING/U-box"/>
    <property type="match status" value="1"/>
</dbReference>
<feature type="region of interest" description="Disordered" evidence="16">
    <location>
        <begin position="200"/>
        <end position="248"/>
    </location>
</feature>
<dbReference type="FunFam" id="3.30.40.10:FF:000285">
    <property type="entry name" value="RING-H2 finger protein ATL43"/>
    <property type="match status" value="1"/>
</dbReference>
<dbReference type="EC" id="2.3.2.27" evidence="4"/>
<evidence type="ECO:0000313" key="19">
    <source>
        <dbReference type="EMBL" id="KAG1366554.1"/>
    </source>
</evidence>
<evidence type="ECO:0000256" key="17">
    <source>
        <dbReference type="SAM" id="Phobius"/>
    </source>
</evidence>
<evidence type="ECO:0000256" key="11">
    <source>
        <dbReference type="ARBA" id="ARBA00022833"/>
    </source>
</evidence>
<reference evidence="19" key="1">
    <citation type="journal article" date="2017" name="Gigascience">
        <title>The genome draft of coconut (Cocos nucifera).</title>
        <authorList>
            <person name="Xiao Y."/>
            <person name="Xu P."/>
            <person name="Fan H."/>
            <person name="Baudouin L."/>
            <person name="Xia W."/>
            <person name="Bocs S."/>
            <person name="Xu J."/>
            <person name="Li Q."/>
            <person name="Guo A."/>
            <person name="Zhou L."/>
            <person name="Li J."/>
            <person name="Wu Y."/>
            <person name="Ma Z."/>
            <person name="Armero A."/>
            <person name="Issali A.E."/>
            <person name="Liu N."/>
            <person name="Peng M."/>
            <person name="Yang Y."/>
        </authorList>
    </citation>
    <scope>NUCLEOTIDE SEQUENCE</scope>
    <source>
        <tissue evidence="19">Spear leaf of Hainan Tall coconut</tissue>
    </source>
</reference>
<name>A0A8K0NB43_COCNU</name>
<proteinExistence type="inferred from homology"/>
<evidence type="ECO:0000256" key="4">
    <source>
        <dbReference type="ARBA" id="ARBA00012483"/>
    </source>
</evidence>
<evidence type="ECO:0000256" key="8">
    <source>
        <dbReference type="ARBA" id="ARBA00022729"/>
    </source>
</evidence>
<evidence type="ECO:0000256" key="3">
    <source>
        <dbReference type="ARBA" id="ARBA00004906"/>
    </source>
</evidence>
<evidence type="ECO:0000256" key="6">
    <source>
        <dbReference type="ARBA" id="ARBA00022692"/>
    </source>
</evidence>
<keyword evidence="12 17" id="KW-1133">Transmembrane helix</keyword>
<protein>
    <recommendedName>
        <fullName evidence="4">RING-type E3 ubiquitin transferase</fullName>
        <ecNumber evidence="4">2.3.2.27</ecNumber>
    </recommendedName>
</protein>
<dbReference type="PANTHER" id="PTHR46913:SF19">
    <property type="entry name" value="RING-TYPE E3 UBIQUITIN TRANSFERASE"/>
    <property type="match status" value="1"/>
</dbReference>
<dbReference type="Pfam" id="PF13639">
    <property type="entry name" value="zf-RING_2"/>
    <property type="match status" value="1"/>
</dbReference>
<comment type="similarity">
    <text evidence="14">Belongs to the RING-type zinc finger family. ATL subfamily.</text>
</comment>
<keyword evidence="9 15" id="KW-0863">Zinc-finger</keyword>
<dbReference type="PANTHER" id="PTHR46913">
    <property type="entry name" value="RING-H2 FINGER PROTEIN ATL16"/>
    <property type="match status" value="1"/>
</dbReference>
<evidence type="ECO:0000256" key="2">
    <source>
        <dbReference type="ARBA" id="ARBA00004167"/>
    </source>
</evidence>
<dbReference type="InterPro" id="IPR001841">
    <property type="entry name" value="Znf_RING"/>
</dbReference>
<dbReference type="Gene3D" id="3.30.40.10">
    <property type="entry name" value="Zinc/RING finger domain, C3HC4 (zinc finger)"/>
    <property type="match status" value="1"/>
</dbReference>
<evidence type="ECO:0000256" key="9">
    <source>
        <dbReference type="ARBA" id="ARBA00022771"/>
    </source>
</evidence>
<feature type="region of interest" description="Disordered" evidence="16">
    <location>
        <begin position="293"/>
        <end position="335"/>
    </location>
</feature>
<keyword evidence="10" id="KW-0833">Ubl conjugation pathway</keyword>
<evidence type="ECO:0000256" key="5">
    <source>
        <dbReference type="ARBA" id="ARBA00022679"/>
    </source>
</evidence>
<organism evidence="19 20">
    <name type="scientific">Cocos nucifera</name>
    <name type="common">Coconut palm</name>
    <dbReference type="NCBI Taxonomy" id="13894"/>
    <lineage>
        <taxon>Eukaryota</taxon>
        <taxon>Viridiplantae</taxon>
        <taxon>Streptophyta</taxon>
        <taxon>Embryophyta</taxon>
        <taxon>Tracheophyta</taxon>
        <taxon>Spermatophyta</taxon>
        <taxon>Magnoliopsida</taxon>
        <taxon>Liliopsida</taxon>
        <taxon>Arecaceae</taxon>
        <taxon>Arecoideae</taxon>
        <taxon>Cocoseae</taxon>
        <taxon>Attaleinae</taxon>
        <taxon>Cocos</taxon>
    </lineage>
</organism>
<evidence type="ECO:0000256" key="14">
    <source>
        <dbReference type="ARBA" id="ARBA00024209"/>
    </source>
</evidence>
<evidence type="ECO:0000256" key="15">
    <source>
        <dbReference type="PROSITE-ProRule" id="PRU00175"/>
    </source>
</evidence>
<dbReference type="GO" id="GO:0016020">
    <property type="term" value="C:membrane"/>
    <property type="evidence" value="ECO:0007669"/>
    <property type="project" value="UniProtKB-SubCell"/>
</dbReference>
<evidence type="ECO:0000256" key="10">
    <source>
        <dbReference type="ARBA" id="ARBA00022786"/>
    </source>
</evidence>
<evidence type="ECO:0000256" key="1">
    <source>
        <dbReference type="ARBA" id="ARBA00000900"/>
    </source>
</evidence>
<keyword evidence="20" id="KW-1185">Reference proteome</keyword>
<accession>A0A8K0NB43</accession>
<dbReference type="CDD" id="cd16461">
    <property type="entry name" value="RING-H2_EL5-like"/>
    <property type="match status" value="1"/>
</dbReference>
<keyword evidence="8" id="KW-0732">Signal</keyword>
<evidence type="ECO:0000256" key="16">
    <source>
        <dbReference type="SAM" id="MobiDB-lite"/>
    </source>
</evidence>
<feature type="transmembrane region" description="Helical" evidence="17">
    <location>
        <begin position="43"/>
        <end position="65"/>
    </location>
</feature>
<evidence type="ECO:0000256" key="12">
    <source>
        <dbReference type="ARBA" id="ARBA00022989"/>
    </source>
</evidence>
<evidence type="ECO:0000256" key="13">
    <source>
        <dbReference type="ARBA" id="ARBA00023136"/>
    </source>
</evidence>
<dbReference type="AlphaFoldDB" id="A0A8K0NB43"/>
<gene>
    <name evidence="19" type="ORF">COCNU_13G003440</name>
</gene>
<evidence type="ECO:0000313" key="20">
    <source>
        <dbReference type="Proteomes" id="UP000797356"/>
    </source>
</evidence>
<sequence length="361" mass="38796">MAFSRPILLPSIKDGCIVGHKSCATDPPSVSDEPEHPPPNRHLFNVVIISTSVVAAFFLLALTYYSVRRRRRRRHPVLPPAAVPFGSGAASPPSDEDGDGLHPVWYIRTVGLDEATIGSIAVAEYKAGGGLLGAADCSVCLGEFQDGELVRLLPKCGHAFHVPCIDTWLRAHVNCPLCRAHIIDPAADLAGAAPPLPPAATAGSISIDDSSSSVPVDNPDTGIQAPESDNGLRDVEEEDRETESGVGIGILIDQLPEISELRVPSDLGEDGLQPVRRSVSMDSPYLGILPIRVEPEENSGEERKDPDFGEEKRIKNMGKQENSSKQGSLQKGHLEIERSLSSGRGFFSRYGRVARSSFLTM</sequence>
<dbReference type="InterPro" id="IPR044600">
    <property type="entry name" value="ATL1/ATL16-like"/>
</dbReference>
<keyword evidence="13 17" id="KW-0472">Membrane</keyword>
<feature type="compositionally biased region" description="Polar residues" evidence="16">
    <location>
        <begin position="319"/>
        <end position="329"/>
    </location>
</feature>
<evidence type="ECO:0000259" key="18">
    <source>
        <dbReference type="PROSITE" id="PS50089"/>
    </source>
</evidence>
<keyword evidence="5" id="KW-0808">Transferase</keyword>